<sequence length="60" mass="7150">MVRLYIYSILVSDIDSRMTWYNYTKHHVYLTIQAIIGYLGLVVVYGLLIKLHHRVCCFRS</sequence>
<evidence type="ECO:0000256" key="1">
    <source>
        <dbReference type="SAM" id="Phobius"/>
    </source>
</evidence>
<protein>
    <submittedName>
        <fullName evidence="2">Uncharacterized protein</fullName>
    </submittedName>
</protein>
<keyword evidence="1" id="KW-0812">Transmembrane</keyword>
<evidence type="ECO:0000313" key="2">
    <source>
        <dbReference type="EMBL" id="JAH75854.1"/>
    </source>
</evidence>
<accession>A0A0E9VCL8</accession>
<dbReference type="AlphaFoldDB" id="A0A0E9VCL8"/>
<keyword evidence="1" id="KW-0472">Membrane</keyword>
<organism evidence="2">
    <name type="scientific">Anguilla anguilla</name>
    <name type="common">European freshwater eel</name>
    <name type="synonym">Muraena anguilla</name>
    <dbReference type="NCBI Taxonomy" id="7936"/>
    <lineage>
        <taxon>Eukaryota</taxon>
        <taxon>Metazoa</taxon>
        <taxon>Chordata</taxon>
        <taxon>Craniata</taxon>
        <taxon>Vertebrata</taxon>
        <taxon>Euteleostomi</taxon>
        <taxon>Actinopterygii</taxon>
        <taxon>Neopterygii</taxon>
        <taxon>Teleostei</taxon>
        <taxon>Anguilliformes</taxon>
        <taxon>Anguillidae</taxon>
        <taxon>Anguilla</taxon>
    </lineage>
</organism>
<reference evidence="2" key="1">
    <citation type="submission" date="2014-11" db="EMBL/GenBank/DDBJ databases">
        <authorList>
            <person name="Amaro Gonzalez C."/>
        </authorList>
    </citation>
    <scope>NUCLEOTIDE SEQUENCE</scope>
</reference>
<proteinExistence type="predicted"/>
<dbReference type="EMBL" id="GBXM01032723">
    <property type="protein sequence ID" value="JAH75854.1"/>
    <property type="molecule type" value="Transcribed_RNA"/>
</dbReference>
<reference evidence="2" key="2">
    <citation type="journal article" date="2015" name="Fish Shellfish Immunol.">
        <title>Early steps in the European eel (Anguilla anguilla)-Vibrio vulnificus interaction in the gills: Role of the RtxA13 toxin.</title>
        <authorList>
            <person name="Callol A."/>
            <person name="Pajuelo D."/>
            <person name="Ebbesson L."/>
            <person name="Teles M."/>
            <person name="MacKenzie S."/>
            <person name="Amaro C."/>
        </authorList>
    </citation>
    <scope>NUCLEOTIDE SEQUENCE</scope>
</reference>
<feature type="transmembrane region" description="Helical" evidence="1">
    <location>
        <begin position="28"/>
        <end position="49"/>
    </location>
</feature>
<keyword evidence="1" id="KW-1133">Transmembrane helix</keyword>
<name>A0A0E9VCL8_ANGAN</name>